<evidence type="ECO:0000313" key="1">
    <source>
        <dbReference type="EMBL" id="SMQ12268.1"/>
    </source>
</evidence>
<dbReference type="GO" id="GO:0008800">
    <property type="term" value="F:beta-lactamase activity"/>
    <property type="evidence" value="ECO:0007669"/>
    <property type="project" value="UniProtKB-EC"/>
</dbReference>
<protein>
    <submittedName>
        <fullName evidence="1">Putative beta-lactamase HcpC</fullName>
        <ecNumber evidence="1">3.5.2.6</ecNumber>
    </submittedName>
</protein>
<keyword evidence="3" id="KW-1185">Reference proteome</keyword>
<dbReference type="InterPro" id="IPR052945">
    <property type="entry name" value="Mitotic_Regulator"/>
</dbReference>
<dbReference type="PANTHER" id="PTHR43628:SF1">
    <property type="entry name" value="CHITIN SYNTHASE REGULATORY FACTOR 2-RELATED"/>
    <property type="match status" value="1"/>
</dbReference>
<dbReference type="OrthoDB" id="5365194at2"/>
<dbReference type="EMBL" id="FXUV02000021">
    <property type="protein sequence ID" value="SNB67316.1"/>
    <property type="molecule type" value="Genomic_DNA"/>
</dbReference>
<dbReference type="InterPro" id="IPR006597">
    <property type="entry name" value="Sel1-like"/>
</dbReference>
<dbReference type="PANTHER" id="PTHR43628">
    <property type="entry name" value="ACTIVATOR OF C KINASE PROTEIN 1-RELATED"/>
    <property type="match status" value="1"/>
</dbReference>
<dbReference type="EMBL" id="FXUV01000019">
    <property type="protein sequence ID" value="SMQ12268.1"/>
    <property type="molecule type" value="Genomic_DNA"/>
</dbReference>
<dbReference type="RefSeq" id="WP_095062496.1">
    <property type="nucleotide sequence ID" value="NZ_FXUV02000021.1"/>
</dbReference>
<dbReference type="Gene3D" id="1.25.40.10">
    <property type="entry name" value="Tetratricopeptide repeat domain"/>
    <property type="match status" value="1"/>
</dbReference>
<reference evidence="2 3" key="2">
    <citation type="submission" date="2017-06" db="EMBL/GenBank/DDBJ databases">
        <authorList>
            <person name="Kim H.J."/>
            <person name="Triplett B.A."/>
        </authorList>
    </citation>
    <scope>NUCLEOTIDE SEQUENCE [LARGE SCALE GENOMIC DNA]</scope>
    <source>
        <strain evidence="2">Kingella_eburonensis</strain>
    </source>
</reference>
<organism evidence="1">
    <name type="scientific">Kingella negevensis</name>
    <dbReference type="NCBI Taxonomy" id="1522312"/>
    <lineage>
        <taxon>Bacteria</taxon>
        <taxon>Pseudomonadati</taxon>
        <taxon>Pseudomonadota</taxon>
        <taxon>Betaproteobacteria</taxon>
        <taxon>Neisseriales</taxon>
        <taxon>Neisseriaceae</taxon>
        <taxon>Kingella</taxon>
    </lineage>
</organism>
<name>A0A238HF50_9NEIS</name>
<accession>A0A238HF50</accession>
<proteinExistence type="predicted"/>
<evidence type="ECO:0000313" key="3">
    <source>
        <dbReference type="Proteomes" id="UP000215450"/>
    </source>
</evidence>
<dbReference type="SUPFAM" id="SSF81901">
    <property type="entry name" value="HCP-like"/>
    <property type="match status" value="1"/>
</dbReference>
<dbReference type="Proteomes" id="UP000215450">
    <property type="component" value="Unassembled WGS sequence"/>
</dbReference>
<reference evidence="1" key="1">
    <citation type="submission" date="2017-05" db="EMBL/GenBank/DDBJ databases">
        <authorList>
            <person name="Song R."/>
            <person name="Chenine A.L."/>
            <person name="Ruprecht R.M."/>
        </authorList>
    </citation>
    <scope>NUCLEOTIDE SEQUENCE</scope>
    <source>
        <strain evidence="1">Kingella_eburonensis</strain>
    </source>
</reference>
<dbReference type="Pfam" id="PF08238">
    <property type="entry name" value="Sel1"/>
    <property type="match status" value="4"/>
</dbReference>
<sequence>MTTETQETGLAAYLNGDFATALAEWTKLAEEGNAQAFHNLAILYQNGEGVEQSDEKAIEWCEKAAEAGVIKAQTHLGFLLLQDGQPEKAATWFTQSAEEGDVDAQFQLGMMYHMGEGVAQDNEEAADWFEAAALQNHSDAQFNLGVLYAQGQRFHHARHWWQKAAELSNESAQDALAQLDEAGV</sequence>
<dbReference type="InterPro" id="IPR011990">
    <property type="entry name" value="TPR-like_helical_dom_sf"/>
</dbReference>
<keyword evidence="1" id="KW-0378">Hydrolase</keyword>
<gene>
    <name evidence="1" type="primary">hcpC_1</name>
    <name evidence="1" type="ORF">KEBURONENSIS_00150</name>
</gene>
<dbReference type="SMART" id="SM00671">
    <property type="entry name" value="SEL1"/>
    <property type="match status" value="4"/>
</dbReference>
<dbReference type="EC" id="3.5.2.6" evidence="1"/>
<evidence type="ECO:0000313" key="2">
    <source>
        <dbReference type="EMBL" id="SNB67316.1"/>
    </source>
</evidence>
<dbReference type="AlphaFoldDB" id="A0A238HF50"/>
<dbReference type="STRING" id="1522312.GCA_900177895_00970"/>